<dbReference type="Proteomes" id="UP000815677">
    <property type="component" value="Unassembled WGS sequence"/>
</dbReference>
<proteinExistence type="predicted"/>
<evidence type="ECO:0000256" key="1">
    <source>
        <dbReference type="SAM" id="MobiDB-lite"/>
    </source>
</evidence>
<keyword evidence="3" id="KW-1185">Reference proteome</keyword>
<accession>A0ABQ0KUS8</accession>
<reference evidence="2" key="1">
    <citation type="submission" date="2014-09" db="EMBL/GenBank/DDBJ databases">
        <title>Genome sequence of the luminous mushroom Mycena chlorophos for searching fungal bioluminescence genes.</title>
        <authorList>
            <person name="Tanaka Y."/>
            <person name="Kasuga D."/>
            <person name="Oba Y."/>
            <person name="Hase S."/>
            <person name="Sato K."/>
            <person name="Oba Y."/>
            <person name="Sakakibara Y."/>
        </authorList>
    </citation>
    <scope>NUCLEOTIDE SEQUENCE</scope>
</reference>
<name>A0ABQ0KUS8_MYCCL</name>
<feature type="region of interest" description="Disordered" evidence="1">
    <location>
        <begin position="243"/>
        <end position="309"/>
    </location>
</feature>
<feature type="compositionally biased region" description="Basic residues" evidence="1">
    <location>
        <begin position="243"/>
        <end position="268"/>
    </location>
</feature>
<evidence type="ECO:0000313" key="2">
    <source>
        <dbReference type="EMBL" id="GAT42681.1"/>
    </source>
</evidence>
<protein>
    <submittedName>
        <fullName evidence="2">Uncharacterized protein</fullName>
    </submittedName>
</protein>
<gene>
    <name evidence="2" type="ORF">MCHLO_00389</name>
</gene>
<dbReference type="EMBL" id="DF838182">
    <property type="protein sequence ID" value="GAT42681.1"/>
    <property type="molecule type" value="Genomic_DNA"/>
</dbReference>
<feature type="compositionally biased region" description="Low complexity" evidence="1">
    <location>
        <begin position="287"/>
        <end position="303"/>
    </location>
</feature>
<sequence>MANPTLRIDWQPLGSRNAWQPQSNPVPRTQAVKFPLAFMPKAPKREVALEPDPGPRPGPLRQRNPIARHVLEAYNAANIAPPTAADFFTRCPLQTQSGKPHRAQLERRTISSVPGRSGFVVRLRFADELHPDVGLQCTSEQHTEDWKGEPYKLWIFFPNRLPFGTPQRPRVAQVAAAPAFGTPVRRGHVAARDPELGPWCADTSCTKHGSAISALCQVQDTGDLSQYCSRHCLAARHGECDYKHHRYKSSPPKRQRRAAGALTHRRGRASSSSQVMEISDSDEDDILPASSSSAPSASSPALPAKERKNPLFGAKMIDLTLA</sequence>
<feature type="compositionally biased region" description="Polar residues" evidence="1">
    <location>
        <begin position="17"/>
        <end position="26"/>
    </location>
</feature>
<evidence type="ECO:0000313" key="3">
    <source>
        <dbReference type="Proteomes" id="UP000815677"/>
    </source>
</evidence>
<feature type="region of interest" description="Disordered" evidence="1">
    <location>
        <begin position="1"/>
        <end position="26"/>
    </location>
</feature>
<organism evidence="2 3">
    <name type="scientific">Mycena chlorophos</name>
    <name type="common">Agaric fungus</name>
    <name type="synonym">Agaricus chlorophos</name>
    <dbReference type="NCBI Taxonomy" id="658473"/>
    <lineage>
        <taxon>Eukaryota</taxon>
        <taxon>Fungi</taxon>
        <taxon>Dikarya</taxon>
        <taxon>Basidiomycota</taxon>
        <taxon>Agaricomycotina</taxon>
        <taxon>Agaricomycetes</taxon>
        <taxon>Agaricomycetidae</taxon>
        <taxon>Agaricales</taxon>
        <taxon>Marasmiineae</taxon>
        <taxon>Mycenaceae</taxon>
        <taxon>Mycena</taxon>
    </lineage>
</organism>